<name>A0ABP7EX49_9ACTN</name>
<reference evidence="2" key="1">
    <citation type="journal article" date="2019" name="Int. J. Syst. Evol. Microbiol.">
        <title>The Global Catalogue of Microorganisms (GCM) 10K type strain sequencing project: providing services to taxonomists for standard genome sequencing and annotation.</title>
        <authorList>
            <consortium name="The Broad Institute Genomics Platform"/>
            <consortium name="The Broad Institute Genome Sequencing Center for Infectious Disease"/>
            <person name="Wu L."/>
            <person name="Ma J."/>
        </authorList>
    </citation>
    <scope>NUCLEOTIDE SEQUENCE [LARGE SCALE GENOMIC DNA]</scope>
    <source>
        <strain evidence="2">JCM 17137</strain>
    </source>
</reference>
<dbReference type="Gene3D" id="3.30.530.20">
    <property type="match status" value="1"/>
</dbReference>
<protein>
    <submittedName>
        <fullName evidence="1">SRPBCC family protein</fullName>
    </submittedName>
</protein>
<gene>
    <name evidence="1" type="ORF">GCM10022402_03810</name>
</gene>
<dbReference type="Pfam" id="PF10604">
    <property type="entry name" value="Polyketide_cyc2"/>
    <property type="match status" value="1"/>
</dbReference>
<dbReference type="InterPro" id="IPR023393">
    <property type="entry name" value="START-like_dom_sf"/>
</dbReference>
<dbReference type="Proteomes" id="UP001500908">
    <property type="component" value="Unassembled WGS sequence"/>
</dbReference>
<dbReference type="EMBL" id="BAABDD010000001">
    <property type="protein sequence ID" value="GAA3726336.1"/>
    <property type="molecule type" value="Genomic_DNA"/>
</dbReference>
<sequence>MQHLLLASAEIFVPATAEETYSVVSDLPRSGEWSPECVGGEWVLGEPAAVGSVFRGENVRKEDVVSWAPVVRGRWHTESEVIVADPGRSFHWAMRTNSGEKQDSVWAFELEPAQGGCVLTHHFRMGRATEGILNITAEMDEAQKQRFFREWNVKIEQDLESTLHRIRDVIVNDRTARPQLP</sequence>
<organism evidence="1 2">
    <name type="scientific">Salinactinospora qingdaonensis</name>
    <dbReference type="NCBI Taxonomy" id="702744"/>
    <lineage>
        <taxon>Bacteria</taxon>
        <taxon>Bacillati</taxon>
        <taxon>Actinomycetota</taxon>
        <taxon>Actinomycetes</taxon>
        <taxon>Streptosporangiales</taxon>
        <taxon>Nocardiopsidaceae</taxon>
        <taxon>Salinactinospora</taxon>
    </lineage>
</organism>
<comment type="caution">
    <text evidence="1">The sequence shown here is derived from an EMBL/GenBank/DDBJ whole genome shotgun (WGS) entry which is preliminary data.</text>
</comment>
<dbReference type="InterPro" id="IPR019587">
    <property type="entry name" value="Polyketide_cyclase/dehydratase"/>
</dbReference>
<dbReference type="SUPFAM" id="SSF55961">
    <property type="entry name" value="Bet v1-like"/>
    <property type="match status" value="1"/>
</dbReference>
<dbReference type="CDD" id="cd07812">
    <property type="entry name" value="SRPBCC"/>
    <property type="match status" value="1"/>
</dbReference>
<accession>A0ABP7EX49</accession>
<evidence type="ECO:0000313" key="2">
    <source>
        <dbReference type="Proteomes" id="UP001500908"/>
    </source>
</evidence>
<proteinExistence type="predicted"/>
<keyword evidence="2" id="KW-1185">Reference proteome</keyword>
<evidence type="ECO:0000313" key="1">
    <source>
        <dbReference type="EMBL" id="GAA3726336.1"/>
    </source>
</evidence>